<dbReference type="InterPro" id="IPR051011">
    <property type="entry name" value="Metal_resp_trans_reg"/>
</dbReference>
<dbReference type="Gene3D" id="1.10.10.10">
    <property type="entry name" value="Winged helix-like DNA-binding domain superfamily/Winged helix DNA-binding domain"/>
    <property type="match status" value="1"/>
</dbReference>
<dbReference type="InterPro" id="IPR011991">
    <property type="entry name" value="ArsR-like_HTH"/>
</dbReference>
<evidence type="ECO:0000256" key="4">
    <source>
        <dbReference type="SAM" id="MobiDB-lite"/>
    </source>
</evidence>
<proteinExistence type="predicted"/>
<dbReference type="InterPro" id="IPR036390">
    <property type="entry name" value="WH_DNA-bd_sf"/>
</dbReference>
<dbReference type="CDD" id="cd00090">
    <property type="entry name" value="HTH_ARSR"/>
    <property type="match status" value="1"/>
</dbReference>
<evidence type="ECO:0000256" key="2">
    <source>
        <dbReference type="ARBA" id="ARBA00023125"/>
    </source>
</evidence>
<dbReference type="RefSeq" id="WP_130331728.1">
    <property type="nucleotide sequence ID" value="NZ_SHLD01000001.1"/>
</dbReference>
<evidence type="ECO:0000313" key="7">
    <source>
        <dbReference type="Proteomes" id="UP000294114"/>
    </source>
</evidence>
<evidence type="ECO:0000256" key="3">
    <source>
        <dbReference type="ARBA" id="ARBA00023163"/>
    </source>
</evidence>
<keyword evidence="7" id="KW-1185">Reference proteome</keyword>
<evidence type="ECO:0000256" key="1">
    <source>
        <dbReference type="ARBA" id="ARBA00023015"/>
    </source>
</evidence>
<feature type="domain" description="HTH arsR-type" evidence="5">
    <location>
        <begin position="252"/>
        <end position="329"/>
    </location>
</feature>
<dbReference type="Pfam" id="PF12840">
    <property type="entry name" value="HTH_20"/>
    <property type="match status" value="1"/>
</dbReference>
<dbReference type="Proteomes" id="UP000294114">
    <property type="component" value="Unassembled WGS sequence"/>
</dbReference>
<keyword evidence="3" id="KW-0804">Transcription</keyword>
<dbReference type="InterPro" id="IPR036388">
    <property type="entry name" value="WH-like_DNA-bd_sf"/>
</dbReference>
<organism evidence="6 7">
    <name type="scientific">Micromonospora kangleipakensis</name>
    <dbReference type="NCBI Taxonomy" id="1077942"/>
    <lineage>
        <taxon>Bacteria</taxon>
        <taxon>Bacillati</taxon>
        <taxon>Actinomycetota</taxon>
        <taxon>Actinomycetes</taxon>
        <taxon>Micromonosporales</taxon>
        <taxon>Micromonosporaceae</taxon>
        <taxon>Micromonospora</taxon>
    </lineage>
</organism>
<dbReference type="AlphaFoldDB" id="A0A4Q8B834"/>
<dbReference type="GO" id="GO:0003677">
    <property type="term" value="F:DNA binding"/>
    <property type="evidence" value="ECO:0007669"/>
    <property type="project" value="UniProtKB-KW"/>
</dbReference>
<protein>
    <submittedName>
        <fullName evidence="6">DNA-binding transcriptional ArsR family regulator</fullName>
    </submittedName>
</protein>
<gene>
    <name evidence="6" type="ORF">EV384_1713</name>
</gene>
<keyword evidence="2 6" id="KW-0238">DNA-binding</keyword>
<dbReference type="InterPro" id="IPR001845">
    <property type="entry name" value="HTH_ArsR_DNA-bd_dom"/>
</dbReference>
<dbReference type="SUPFAM" id="SSF46785">
    <property type="entry name" value="Winged helix' DNA-binding domain"/>
    <property type="match status" value="1"/>
</dbReference>
<dbReference type="OrthoDB" id="3460651at2"/>
<keyword evidence="1" id="KW-0805">Transcription regulation</keyword>
<dbReference type="PANTHER" id="PTHR43132">
    <property type="entry name" value="ARSENICAL RESISTANCE OPERON REPRESSOR ARSR-RELATED"/>
    <property type="match status" value="1"/>
</dbReference>
<sequence length="353" mass="37010">MLRLHLTPEDLCRVRFAGRLHPVGTAMLARQALRDPATARLVPALAARQAGATSGASVRAAAASLAHLLPARGRLPDFLTPFEGLESVSAGLAAIRATPRRRVRAELTAAYAELSATPLRRRFAEADPEILDLFDQAVATWFGAVLAPHWTDLASAHRHHVATATHRLAAGGLEGLFAGLHPAIRWRPPVLEVRTWWSGEVTGTGEGLLLLPSPLAGPCPRVLVEPDRPVLLVYPAAMPRDAAAPGVDPLGRLLGATRAALLRRLGEPDRHTTTALAGAVGVSISTASEHMTALRAAGLIRTGRDGGAVLHRLTPLGGHLLGRSGDAGPGGDPPDERRTGEGRDPASGSGLRP</sequence>
<dbReference type="EMBL" id="SHLD01000001">
    <property type="protein sequence ID" value="RZU73311.1"/>
    <property type="molecule type" value="Genomic_DNA"/>
</dbReference>
<name>A0A4Q8B834_9ACTN</name>
<comment type="caution">
    <text evidence="6">The sequence shown here is derived from an EMBL/GenBank/DDBJ whole genome shotgun (WGS) entry which is preliminary data.</text>
</comment>
<dbReference type="PANTHER" id="PTHR43132:SF8">
    <property type="entry name" value="HTH-TYPE TRANSCRIPTIONAL REGULATOR KMTR"/>
    <property type="match status" value="1"/>
</dbReference>
<accession>A0A4Q8B834</accession>
<reference evidence="6 7" key="1">
    <citation type="submission" date="2019-02" db="EMBL/GenBank/DDBJ databases">
        <title>Sequencing the genomes of 1000 actinobacteria strains.</title>
        <authorList>
            <person name="Klenk H.-P."/>
        </authorList>
    </citation>
    <scope>NUCLEOTIDE SEQUENCE [LARGE SCALE GENOMIC DNA]</scope>
    <source>
        <strain evidence="6 7">DSM 45612</strain>
    </source>
</reference>
<feature type="compositionally biased region" description="Basic and acidic residues" evidence="4">
    <location>
        <begin position="334"/>
        <end position="344"/>
    </location>
</feature>
<evidence type="ECO:0000313" key="6">
    <source>
        <dbReference type="EMBL" id="RZU73311.1"/>
    </source>
</evidence>
<dbReference type="GO" id="GO:0003700">
    <property type="term" value="F:DNA-binding transcription factor activity"/>
    <property type="evidence" value="ECO:0007669"/>
    <property type="project" value="InterPro"/>
</dbReference>
<evidence type="ECO:0000259" key="5">
    <source>
        <dbReference type="SMART" id="SM00418"/>
    </source>
</evidence>
<dbReference type="SMART" id="SM00418">
    <property type="entry name" value="HTH_ARSR"/>
    <property type="match status" value="1"/>
</dbReference>
<feature type="region of interest" description="Disordered" evidence="4">
    <location>
        <begin position="318"/>
        <end position="353"/>
    </location>
</feature>